<evidence type="ECO:0000313" key="1">
    <source>
        <dbReference type="EMBL" id="GIY11995.1"/>
    </source>
</evidence>
<keyword evidence="1" id="KW-0548">Nucleotidyltransferase</keyword>
<gene>
    <name evidence="1" type="primary">X975_19749</name>
    <name evidence="1" type="ORF">CDAR_449391</name>
</gene>
<dbReference type="GO" id="GO:0004190">
    <property type="term" value="F:aspartic-type endopeptidase activity"/>
    <property type="evidence" value="ECO:0007669"/>
    <property type="project" value="InterPro"/>
</dbReference>
<dbReference type="PROSITE" id="PS00141">
    <property type="entry name" value="ASP_PROTEASE"/>
    <property type="match status" value="1"/>
</dbReference>
<organism evidence="1 2">
    <name type="scientific">Caerostris darwini</name>
    <dbReference type="NCBI Taxonomy" id="1538125"/>
    <lineage>
        <taxon>Eukaryota</taxon>
        <taxon>Metazoa</taxon>
        <taxon>Ecdysozoa</taxon>
        <taxon>Arthropoda</taxon>
        <taxon>Chelicerata</taxon>
        <taxon>Arachnida</taxon>
        <taxon>Araneae</taxon>
        <taxon>Araneomorphae</taxon>
        <taxon>Entelegynae</taxon>
        <taxon>Araneoidea</taxon>
        <taxon>Araneidae</taxon>
        <taxon>Caerostris</taxon>
    </lineage>
</organism>
<protein>
    <submittedName>
        <fullName evidence="1">Reverse transcriptase</fullName>
    </submittedName>
</protein>
<dbReference type="EMBL" id="BPLQ01004987">
    <property type="protein sequence ID" value="GIY11995.1"/>
    <property type="molecule type" value="Genomic_DNA"/>
</dbReference>
<accession>A0AAV4QRY4</accession>
<sequence length="311" mass="35341">MREYLLNVWAKFTLPTKLANSLDEYDSFRSTTLKSFGAIPKRKVAERIRPRTRPLLRSLKKEPLFPSQTISKANQKHRNKYSDEPTLTSKFVDTQFKVAHLKITQVKCGNVVLNGVIDTGTQISIVRENLVADTPYDGERKIKISLAFGESENIPENLQELQVPIEVPQNDSSNLSQQQSIADNLQHTTFIISFQKQNISDNRHHSQNTIHSSTIENQHQADTFLKSQAPTKLITDVQGLSQAPNVVKDLATVIAEDTISKHLTENYSMLTAREEIYDSKGKITKLMGMLSKVEYEELHNKLLINRKCPQQ</sequence>
<dbReference type="GO" id="GO:0006508">
    <property type="term" value="P:proteolysis"/>
    <property type="evidence" value="ECO:0007669"/>
    <property type="project" value="InterPro"/>
</dbReference>
<comment type="caution">
    <text evidence="1">The sequence shown here is derived from an EMBL/GenBank/DDBJ whole genome shotgun (WGS) entry which is preliminary data.</text>
</comment>
<dbReference type="InterPro" id="IPR001969">
    <property type="entry name" value="Aspartic_peptidase_AS"/>
</dbReference>
<reference evidence="1 2" key="1">
    <citation type="submission" date="2021-06" db="EMBL/GenBank/DDBJ databases">
        <title>Caerostris darwini draft genome.</title>
        <authorList>
            <person name="Kono N."/>
            <person name="Arakawa K."/>
        </authorList>
    </citation>
    <scope>NUCLEOTIDE SEQUENCE [LARGE SCALE GENOMIC DNA]</scope>
</reference>
<dbReference type="Proteomes" id="UP001054837">
    <property type="component" value="Unassembled WGS sequence"/>
</dbReference>
<evidence type="ECO:0000313" key="2">
    <source>
        <dbReference type="Proteomes" id="UP001054837"/>
    </source>
</evidence>
<proteinExistence type="predicted"/>
<keyword evidence="1" id="KW-0695">RNA-directed DNA polymerase</keyword>
<name>A0AAV4QRY4_9ARAC</name>
<dbReference type="AlphaFoldDB" id="A0AAV4QRY4"/>
<keyword evidence="1" id="KW-0808">Transferase</keyword>
<dbReference type="GO" id="GO:0003964">
    <property type="term" value="F:RNA-directed DNA polymerase activity"/>
    <property type="evidence" value="ECO:0007669"/>
    <property type="project" value="UniProtKB-KW"/>
</dbReference>
<keyword evidence="2" id="KW-1185">Reference proteome</keyword>